<dbReference type="AlphaFoldDB" id="A0A1Y1ZPN0"/>
<dbReference type="EMBL" id="MCFA01000053">
    <property type="protein sequence ID" value="ORY12209.1"/>
    <property type="molecule type" value="Genomic_DNA"/>
</dbReference>
<name>A0A1Y1ZPN0_9PLEO</name>
<proteinExistence type="predicted"/>
<protein>
    <submittedName>
        <fullName evidence="1">Uncharacterized protein</fullName>
    </submittedName>
</protein>
<evidence type="ECO:0000313" key="1">
    <source>
        <dbReference type="EMBL" id="ORY12209.1"/>
    </source>
</evidence>
<keyword evidence="2" id="KW-1185">Reference proteome</keyword>
<accession>A0A1Y1ZPN0</accession>
<sequence length="180" mass="20471">MGISTYDIAYGHNYVPDHTGRFLRPLKTNAARVKNVTVNIVLTTPLLANDATPEEFKSYQKIIYPKAHSLFTDFLVKLHHVRVTITEYGRADYSGPDDKIHLPLLKREVDEVDELYGEAFEVFRTKCVRLAKGFVYGSDSDNIGGLRMTSGGTEFTCWTICCLIEKWFEITAPFVRARQS</sequence>
<dbReference type="Proteomes" id="UP000193144">
    <property type="component" value="Unassembled WGS sequence"/>
</dbReference>
<comment type="caution">
    <text evidence="1">The sequence shown here is derived from an EMBL/GenBank/DDBJ whole genome shotgun (WGS) entry which is preliminary data.</text>
</comment>
<organism evidence="1 2">
    <name type="scientific">Clohesyomyces aquaticus</name>
    <dbReference type="NCBI Taxonomy" id="1231657"/>
    <lineage>
        <taxon>Eukaryota</taxon>
        <taxon>Fungi</taxon>
        <taxon>Dikarya</taxon>
        <taxon>Ascomycota</taxon>
        <taxon>Pezizomycotina</taxon>
        <taxon>Dothideomycetes</taxon>
        <taxon>Pleosporomycetidae</taxon>
        <taxon>Pleosporales</taxon>
        <taxon>Lindgomycetaceae</taxon>
        <taxon>Clohesyomyces</taxon>
    </lineage>
</organism>
<evidence type="ECO:0000313" key="2">
    <source>
        <dbReference type="Proteomes" id="UP000193144"/>
    </source>
</evidence>
<reference evidence="1 2" key="1">
    <citation type="submission" date="2016-07" db="EMBL/GenBank/DDBJ databases">
        <title>Pervasive Adenine N6-methylation of Active Genes in Fungi.</title>
        <authorList>
            <consortium name="DOE Joint Genome Institute"/>
            <person name="Mondo S.J."/>
            <person name="Dannebaum R.O."/>
            <person name="Kuo R.C."/>
            <person name="Labutti K."/>
            <person name="Haridas S."/>
            <person name="Kuo A."/>
            <person name="Salamov A."/>
            <person name="Ahrendt S.R."/>
            <person name="Lipzen A."/>
            <person name="Sullivan W."/>
            <person name="Andreopoulos W.B."/>
            <person name="Clum A."/>
            <person name="Lindquist E."/>
            <person name="Daum C."/>
            <person name="Ramamoorthy G.K."/>
            <person name="Gryganskyi A."/>
            <person name="Culley D."/>
            <person name="Magnuson J.K."/>
            <person name="James T.Y."/>
            <person name="O'Malley M.A."/>
            <person name="Stajich J.E."/>
            <person name="Spatafora J.W."/>
            <person name="Visel A."/>
            <person name="Grigoriev I.V."/>
        </authorList>
    </citation>
    <scope>NUCLEOTIDE SEQUENCE [LARGE SCALE GENOMIC DNA]</scope>
    <source>
        <strain evidence="1 2">CBS 115471</strain>
    </source>
</reference>
<gene>
    <name evidence="1" type="ORF">BCR34DRAFT_587350</name>
</gene>